<comment type="caution">
    <text evidence="1">The sequence shown here is derived from an EMBL/GenBank/DDBJ whole genome shotgun (WGS) entry which is preliminary data.</text>
</comment>
<dbReference type="Proteomes" id="UP000663823">
    <property type="component" value="Unassembled WGS sequence"/>
</dbReference>
<evidence type="ECO:0000313" key="1">
    <source>
        <dbReference type="EMBL" id="CAF4287844.1"/>
    </source>
</evidence>
<dbReference type="EMBL" id="CAJOAX010043062">
    <property type="protein sequence ID" value="CAF4287844.1"/>
    <property type="molecule type" value="Genomic_DNA"/>
</dbReference>
<evidence type="ECO:0000313" key="2">
    <source>
        <dbReference type="Proteomes" id="UP000663823"/>
    </source>
</evidence>
<organism evidence="1 2">
    <name type="scientific">Rotaria sordida</name>
    <dbReference type="NCBI Taxonomy" id="392033"/>
    <lineage>
        <taxon>Eukaryota</taxon>
        <taxon>Metazoa</taxon>
        <taxon>Spiralia</taxon>
        <taxon>Gnathifera</taxon>
        <taxon>Rotifera</taxon>
        <taxon>Eurotatoria</taxon>
        <taxon>Bdelloidea</taxon>
        <taxon>Philodinida</taxon>
        <taxon>Philodinidae</taxon>
        <taxon>Rotaria</taxon>
    </lineage>
</organism>
<name>A0A820H548_9BILA</name>
<dbReference type="AlphaFoldDB" id="A0A820H548"/>
<protein>
    <submittedName>
        <fullName evidence="1">Uncharacterized protein</fullName>
    </submittedName>
</protein>
<sequence>YCAPPPSPEECCIEEPICIKRHRRRRRHCRPTIPAPLPPIVIPIPMQEPAPQLQITEYIQDIYPPAQIYTDKVPVGYIAKNTVIQKPGQIQNQESLNCLPGLILPPSPYLQPQQQLIQQVPSGQCIPQQLMQQLSTGQCSPQQLIQQVPSGQCIPQQLMQQLSIGQCSPQQLI</sequence>
<accession>A0A820H548</accession>
<proteinExistence type="predicted"/>
<reference evidence="1" key="1">
    <citation type="submission" date="2021-02" db="EMBL/GenBank/DDBJ databases">
        <authorList>
            <person name="Nowell W R."/>
        </authorList>
    </citation>
    <scope>NUCLEOTIDE SEQUENCE</scope>
</reference>
<feature type="non-terminal residue" evidence="1">
    <location>
        <position position="173"/>
    </location>
</feature>
<gene>
    <name evidence="1" type="ORF">OTI717_LOCUS41637</name>
</gene>
<feature type="non-terminal residue" evidence="1">
    <location>
        <position position="1"/>
    </location>
</feature>